<dbReference type="InterPro" id="IPR035381">
    <property type="entry name" value="Glycoprot_B_PH2"/>
</dbReference>
<evidence type="ECO:0000256" key="13">
    <source>
        <dbReference type="ARBA" id="ARBA00023157"/>
    </source>
</evidence>
<dbReference type="InterPro" id="IPR000234">
    <property type="entry name" value="Herpes_Glycoprot_B"/>
</dbReference>
<keyword evidence="3 16" id="KW-0812">Transmembrane</keyword>
<gene>
    <name evidence="20" type="primary">UL55</name>
</gene>
<evidence type="ECO:0000313" key="21">
    <source>
        <dbReference type="Proteomes" id="UP000116555"/>
    </source>
</evidence>
<dbReference type="GO" id="GO:0019031">
    <property type="term" value="C:viral envelope"/>
    <property type="evidence" value="ECO:0007669"/>
    <property type="project" value="UniProtKB-KW"/>
</dbReference>
<name>G8XTC7_SCMVC</name>
<dbReference type="Proteomes" id="UP000116555">
    <property type="component" value="Segment"/>
</dbReference>
<evidence type="ECO:0000256" key="16">
    <source>
        <dbReference type="SAM" id="Phobius"/>
    </source>
</evidence>
<dbReference type="GO" id="GO:0019062">
    <property type="term" value="P:virion attachment to host cell"/>
    <property type="evidence" value="ECO:0007669"/>
    <property type="project" value="UniProtKB-KW"/>
</dbReference>
<dbReference type="GO" id="GO:0046718">
    <property type="term" value="P:symbiont entry into host cell"/>
    <property type="evidence" value="ECO:0007669"/>
    <property type="project" value="UniProtKB-KW"/>
</dbReference>
<dbReference type="SUPFAM" id="SSF161008">
    <property type="entry name" value="Viral glycoprotein ectodomain-like"/>
    <property type="match status" value="1"/>
</dbReference>
<keyword evidence="11" id="KW-1039">Host endosome</keyword>
<evidence type="ECO:0000256" key="14">
    <source>
        <dbReference type="ARBA" id="ARBA00023180"/>
    </source>
</evidence>
<keyword evidence="2" id="KW-0945">Host-virus interaction</keyword>
<evidence type="ECO:0000256" key="7">
    <source>
        <dbReference type="ARBA" id="ARBA00022844"/>
    </source>
</evidence>
<feature type="domain" description="Herpesvirus glycoprotein B ectodomain C-terminal" evidence="17">
    <location>
        <begin position="469"/>
        <end position="689"/>
    </location>
</feature>
<dbReference type="KEGG" id="vg:25026421"/>
<accession>G8XTC7</accession>
<sequence>MSRTLFLLLSVSLWAVCMVSVTSSSNGTSSSTSSVASSTNVSSGFSQSASTTSSPVNMTTGPLIANTSVRTHEVIKADVAKFPYRVCSMAQGTDLLRFEQNIECESFKPTKEDFDEGIMVVYKRNIKPYTFKVTVYQKVLTQRQSYSYIYVNYMLGQTVEHLPVPLWEVHYINRLNRCYNSVKRTMSGKVYDTYHKDSFVNETMLLLEDYSNTHTSRFVTVKELWHKAGSTWLYTTSSNVNCMVTVTTARSKYPYDFFVTSGGEWVDISPFYNGSNHKHFGENQDKFHIYKNYSMVEYYGRENVPEKTHRLMAFFQRADSLMSWDIEDQNNSTCQFTFWEQSERTIRSEAEDTYHFTSGSMTATFLSKKTPVNDSDPALECIKDEAERKLQEIFNTTYNSTYVQSGNVTVYETTGGLVVFWLPVQERAIWEMKQLADGYTNLTNATSSRQKRSVENASELLNSDVLHTVVYAQLQFTYDTLRNYINRALRQIAEAWCKDQKRTQEVLKELSKINPTAMLSAIYDKPVAARYAGDVISLAKCVEVNQTTVQVMCDMHIKDKEKENLCYSRPVVLFRFYNSSHVHYGQLGEHNEILLGRHRTEVCETPSMKIFIAGNTSYEYVDYVYKREIPLDTIPIINTMISLDIDPLENTDFKALELYSEEELRASNVFNLEEIMQEFNNYKQRVVHMEGKVFNDVPTYLKGLDDLMSGLGSAGKALGVAIGAVGGAVASIVDGIVGFIKNPFGSLTMILFLLAVLGVIYLIYTRQQHMYQSPVQHLFPYIPPAAAPVKETPPPPSYEESVYSSIKEKPSASSTKFSVEDAYEMLLALQRLDEEKRGKDKDSRRTVSLEGGQHVGLLDRIRNRRRGYTQVENEYEV</sequence>
<evidence type="ECO:0000256" key="10">
    <source>
        <dbReference type="ARBA" id="ARBA00022989"/>
    </source>
</evidence>
<evidence type="ECO:0000256" key="8">
    <source>
        <dbReference type="ARBA" id="ARBA00022870"/>
    </source>
</evidence>
<dbReference type="Gene3D" id="2.30.29.100">
    <property type="match status" value="2"/>
</dbReference>
<reference evidence="20 21" key="1">
    <citation type="submission" date="2011-12" db="EMBL/GenBank/DDBJ databases">
        <title>Comparative genomics of primate cytomegaloviruses.</title>
        <authorList>
            <person name="Davison A.J."/>
            <person name="Holton M."/>
            <person name="Dolan A."/>
            <person name="Dargan D.J."/>
            <person name="Gatherer D."/>
            <person name="Hayward G.S."/>
        </authorList>
    </citation>
    <scope>NUCLEOTIDE SEQUENCE [LARGE SCALE GENOMIC DNA]</scope>
    <source>
        <strain evidence="20">2715</strain>
    </source>
</reference>
<evidence type="ECO:0000256" key="5">
    <source>
        <dbReference type="ARBA" id="ARBA00022804"/>
    </source>
</evidence>
<dbReference type="Pfam" id="PF17417">
    <property type="entry name" value="Glycoprot_B_PH2"/>
    <property type="match status" value="1"/>
</dbReference>
<keyword evidence="10 16" id="KW-1133">Transmembrane helix</keyword>
<dbReference type="InterPro" id="IPR055341">
    <property type="entry name" value="Glycoprotein_B_ecto_C"/>
</dbReference>
<protein>
    <submittedName>
        <fullName evidence="20">Envelope glycoprotein B</fullName>
    </submittedName>
</protein>
<evidence type="ECO:0000313" key="20">
    <source>
        <dbReference type="EMBL" id="AEV80419.1"/>
    </source>
</evidence>
<evidence type="ECO:0000256" key="15">
    <source>
        <dbReference type="ARBA" id="ARBA00023296"/>
    </source>
</evidence>
<dbReference type="InterPro" id="IPR038631">
    <property type="entry name" value="Glycoprot_B_PH2_sf"/>
</dbReference>
<keyword evidence="8" id="KW-1043">Host membrane</keyword>
<evidence type="ECO:0000256" key="3">
    <source>
        <dbReference type="ARBA" id="ARBA00022692"/>
    </source>
</evidence>
<dbReference type="Gene3D" id="1.20.5.1890">
    <property type="match status" value="1"/>
</dbReference>
<keyword evidence="15" id="KW-1160">Virus entry into host cell</keyword>
<feature type="transmembrane region" description="Helical" evidence="16">
    <location>
        <begin position="744"/>
        <end position="764"/>
    </location>
</feature>
<dbReference type="Pfam" id="PF17416">
    <property type="entry name" value="Glycoprot_B_PH1"/>
    <property type="match status" value="1"/>
</dbReference>
<evidence type="ECO:0000256" key="11">
    <source>
        <dbReference type="ARBA" id="ARBA00023046"/>
    </source>
</evidence>
<evidence type="ECO:0000256" key="4">
    <source>
        <dbReference type="ARBA" id="ARBA00022729"/>
    </source>
</evidence>
<dbReference type="OrthoDB" id="1372at10239"/>
<dbReference type="GeneID" id="25026421"/>
<dbReference type="RefSeq" id="YP_004936031.1">
    <property type="nucleotide sequence ID" value="NC_012783.2"/>
</dbReference>
<keyword evidence="6" id="KW-1040">Host Golgi apparatus</keyword>
<dbReference type="Gene3D" id="2.30.30.1230">
    <property type="match status" value="1"/>
</dbReference>
<organism evidence="20 21">
    <name type="scientific">Simian cytomegalovirus (strain Colburn)</name>
    <dbReference type="NCBI Taxonomy" id="50292"/>
    <lineage>
        <taxon>Viruses</taxon>
        <taxon>Duplodnaviria</taxon>
        <taxon>Heunggongvirae</taxon>
        <taxon>Peploviricota</taxon>
        <taxon>Herviviricetes</taxon>
        <taxon>Herpesvirales</taxon>
        <taxon>Orthoherpesviridae</taxon>
        <taxon>Betaherpesvirinae</taxon>
        <taxon>Cytomegalovirus</taxon>
        <taxon>Cytomegalovirus cercopithecinebeta5</taxon>
    </lineage>
</organism>
<keyword evidence="14" id="KW-0325">Glycoprotein</keyword>
<evidence type="ECO:0000256" key="12">
    <source>
        <dbReference type="ARBA" id="ARBA00023136"/>
    </source>
</evidence>
<keyword evidence="1" id="KW-1032">Host cell membrane</keyword>
<dbReference type="Gene3D" id="6.10.250.3280">
    <property type="match status" value="1"/>
</dbReference>
<keyword evidence="21" id="KW-1185">Reference proteome</keyword>
<evidence type="ECO:0000256" key="6">
    <source>
        <dbReference type="ARBA" id="ARBA00022812"/>
    </source>
</evidence>
<keyword evidence="9 20" id="KW-0261">Viral envelope protein</keyword>
<dbReference type="InterPro" id="IPR035377">
    <property type="entry name" value="Glycoprot_B_PH1"/>
</dbReference>
<keyword evidence="5" id="KW-1161">Viral attachment to host cell</keyword>
<evidence type="ECO:0000256" key="1">
    <source>
        <dbReference type="ARBA" id="ARBA00022511"/>
    </source>
</evidence>
<organismHost>
    <name type="scientific">Macaca</name>
    <name type="common">macaques</name>
    <dbReference type="NCBI Taxonomy" id="9539"/>
</organismHost>
<dbReference type="Pfam" id="PF00606">
    <property type="entry name" value="Glycoprotein_B"/>
    <property type="match status" value="1"/>
</dbReference>
<feature type="domain" description="Herpesvirus Glycoprotein B PH-like" evidence="19">
    <location>
        <begin position="337"/>
        <end position="429"/>
    </location>
</feature>
<evidence type="ECO:0000259" key="19">
    <source>
        <dbReference type="Pfam" id="PF17417"/>
    </source>
</evidence>
<dbReference type="HAMAP" id="MF_04032">
    <property type="entry name" value="HSV_GB"/>
    <property type="match status" value="1"/>
</dbReference>
<keyword evidence="13" id="KW-1015">Disulfide bond</keyword>
<keyword evidence="12 16" id="KW-0472">Membrane</keyword>
<evidence type="ECO:0000256" key="2">
    <source>
        <dbReference type="ARBA" id="ARBA00022581"/>
    </source>
</evidence>
<proteinExistence type="inferred from homology"/>
<evidence type="ECO:0000259" key="17">
    <source>
        <dbReference type="Pfam" id="PF00606"/>
    </source>
</evidence>
<keyword evidence="4" id="KW-0732">Signal</keyword>
<feature type="domain" description="Herpesvirus Glycoprotein B PH-like" evidence="18">
    <location>
        <begin position="125"/>
        <end position="334"/>
    </location>
</feature>
<dbReference type="EMBL" id="FJ483968">
    <property type="protein sequence ID" value="AEV80419.1"/>
    <property type="molecule type" value="Genomic_DNA"/>
</dbReference>
<keyword evidence="7" id="KW-0946">Virion</keyword>
<evidence type="ECO:0000256" key="9">
    <source>
        <dbReference type="ARBA" id="ARBA00022879"/>
    </source>
</evidence>
<feature type="transmembrane region" description="Helical" evidence="16">
    <location>
        <begin position="717"/>
        <end position="737"/>
    </location>
</feature>
<evidence type="ECO:0000259" key="18">
    <source>
        <dbReference type="Pfam" id="PF17416"/>
    </source>
</evidence>